<keyword evidence="8" id="KW-0808">Transferase</keyword>
<evidence type="ECO:0000256" key="10">
    <source>
        <dbReference type="ARBA" id="ARBA00022741"/>
    </source>
</evidence>
<dbReference type="GeneTree" id="ENSGT00390000001205"/>
<evidence type="ECO:0000256" key="1">
    <source>
        <dbReference type="ARBA" id="ARBA00004555"/>
    </source>
</evidence>
<evidence type="ECO:0000256" key="12">
    <source>
        <dbReference type="ARBA" id="ARBA00022782"/>
    </source>
</evidence>
<keyword evidence="13" id="KW-0067">ATP-binding</keyword>
<dbReference type="EC" id="2.7.10.2" evidence="3"/>
<keyword evidence="14" id="KW-0892">Osteogenesis</keyword>
<keyword evidence="10" id="KW-0547">Nucleotide-binding</keyword>
<keyword evidence="9 25" id="KW-0732">Signal</keyword>
<dbReference type="InterPro" id="IPR042983">
    <property type="entry name" value="PKDCC"/>
</dbReference>
<proteinExistence type="predicted"/>
<organism evidence="27 28">
    <name type="scientific">Paramormyrops kingsleyae</name>
    <dbReference type="NCBI Taxonomy" id="1676925"/>
    <lineage>
        <taxon>Eukaryota</taxon>
        <taxon>Metazoa</taxon>
        <taxon>Chordata</taxon>
        <taxon>Craniata</taxon>
        <taxon>Vertebrata</taxon>
        <taxon>Euteleostomi</taxon>
        <taxon>Actinopterygii</taxon>
        <taxon>Neopterygii</taxon>
        <taxon>Teleostei</taxon>
        <taxon>Osteoglossocephala</taxon>
        <taxon>Osteoglossomorpha</taxon>
        <taxon>Osteoglossiformes</taxon>
        <taxon>Mormyridae</taxon>
        <taxon>Paramormyrops</taxon>
    </lineage>
</organism>
<comment type="catalytic activity">
    <reaction evidence="19">
        <text>L-tyrosyl-[protein] + ATP = O-phospho-L-tyrosyl-[protein] + ADP + H(+)</text>
        <dbReference type="Rhea" id="RHEA:10596"/>
        <dbReference type="Rhea" id="RHEA-COMP:10136"/>
        <dbReference type="Rhea" id="RHEA-COMP:20101"/>
        <dbReference type="ChEBI" id="CHEBI:15378"/>
        <dbReference type="ChEBI" id="CHEBI:30616"/>
        <dbReference type="ChEBI" id="CHEBI:46858"/>
        <dbReference type="ChEBI" id="CHEBI:61978"/>
        <dbReference type="ChEBI" id="CHEBI:456216"/>
        <dbReference type="EC" id="2.7.10.2"/>
    </reaction>
    <physiologicalReaction direction="left-to-right" evidence="19">
        <dbReference type="Rhea" id="RHEA:10597"/>
    </physiologicalReaction>
</comment>
<evidence type="ECO:0000256" key="14">
    <source>
        <dbReference type="ARBA" id="ARBA00022855"/>
    </source>
</evidence>
<evidence type="ECO:0000256" key="22">
    <source>
        <dbReference type="ARBA" id="ARBA00079014"/>
    </source>
</evidence>
<dbReference type="Pfam" id="PF12260">
    <property type="entry name" value="PIP49_C"/>
    <property type="match status" value="1"/>
</dbReference>
<dbReference type="RefSeq" id="XP_023684009.1">
    <property type="nucleotide sequence ID" value="XM_023828241.2"/>
</dbReference>
<dbReference type="InterPro" id="IPR022049">
    <property type="entry name" value="FAM69_kinase_dom"/>
</dbReference>
<dbReference type="Proteomes" id="UP000261540">
    <property type="component" value="Unplaced"/>
</dbReference>
<keyword evidence="18" id="KW-0325">Glycoprotein</keyword>
<evidence type="ECO:0000256" key="11">
    <source>
        <dbReference type="ARBA" id="ARBA00022777"/>
    </source>
</evidence>
<dbReference type="GO" id="GO:0005524">
    <property type="term" value="F:ATP binding"/>
    <property type="evidence" value="ECO:0007669"/>
    <property type="project" value="UniProtKB-KW"/>
</dbReference>
<protein>
    <recommendedName>
        <fullName evidence="20">Extracellular tyrosine-protein kinase PKDCC</fullName>
        <ecNumber evidence="3">2.7.10.2</ecNumber>
    </recommendedName>
    <alternativeName>
        <fullName evidence="21">Protein kinase domain-containing protein, cytoplasmic</fullName>
    </alternativeName>
    <alternativeName>
        <fullName evidence="22">Protein kinase-like protein SgK493</fullName>
    </alternativeName>
    <alternativeName>
        <fullName evidence="23">Sugen kinase 493</fullName>
    </alternativeName>
    <alternativeName>
        <fullName evidence="24">Vertebrate lonesome kinase</fullName>
    </alternativeName>
</protein>
<name>A0A3B3QM71_9TELE</name>
<keyword evidence="11" id="KW-0418">Kinase</keyword>
<evidence type="ECO:0000256" key="9">
    <source>
        <dbReference type="ARBA" id="ARBA00022729"/>
    </source>
</evidence>
<keyword evidence="6" id="KW-0964">Secreted</keyword>
<evidence type="ECO:0000256" key="3">
    <source>
        <dbReference type="ARBA" id="ARBA00011903"/>
    </source>
</evidence>
<evidence type="ECO:0000256" key="23">
    <source>
        <dbReference type="ARBA" id="ARBA00080589"/>
    </source>
</evidence>
<evidence type="ECO:0000256" key="13">
    <source>
        <dbReference type="ARBA" id="ARBA00022840"/>
    </source>
</evidence>
<keyword evidence="16" id="KW-0333">Golgi apparatus</keyword>
<dbReference type="GO" id="GO:0030154">
    <property type="term" value="P:cell differentiation"/>
    <property type="evidence" value="ECO:0007669"/>
    <property type="project" value="UniProtKB-KW"/>
</dbReference>
<dbReference type="STRING" id="1676925.ENSPKIP00000006954"/>
<evidence type="ECO:0000256" key="8">
    <source>
        <dbReference type="ARBA" id="ARBA00022679"/>
    </source>
</evidence>
<keyword evidence="17" id="KW-0829">Tyrosine-protein kinase</keyword>
<dbReference type="GO" id="GO:0004715">
    <property type="term" value="F:non-membrane spanning protein tyrosine kinase activity"/>
    <property type="evidence" value="ECO:0007669"/>
    <property type="project" value="UniProtKB-EC"/>
</dbReference>
<evidence type="ECO:0000313" key="28">
    <source>
        <dbReference type="Proteomes" id="UP000261540"/>
    </source>
</evidence>
<dbReference type="GO" id="GO:0015031">
    <property type="term" value="P:protein transport"/>
    <property type="evidence" value="ECO:0007669"/>
    <property type="project" value="UniProtKB-KW"/>
</dbReference>
<dbReference type="FunFam" id="1.10.510.10:FF:000552">
    <property type="entry name" value="extracellular tyrosine-protein kinase PKDCC isoform X5"/>
    <property type="match status" value="1"/>
</dbReference>
<evidence type="ECO:0000256" key="25">
    <source>
        <dbReference type="SAM" id="SignalP"/>
    </source>
</evidence>
<keyword evidence="12" id="KW-0221">Differentiation</keyword>
<dbReference type="PANTHER" id="PTHR46448">
    <property type="entry name" value="PROTEIN KINASE DOMAIN-CONTAINING PROTEIN"/>
    <property type="match status" value="1"/>
</dbReference>
<feature type="chain" id="PRO_5017228478" description="Extracellular tyrosine-protein kinase PKDCC" evidence="25">
    <location>
        <begin position="25"/>
        <end position="483"/>
    </location>
</feature>
<evidence type="ECO:0000256" key="24">
    <source>
        <dbReference type="ARBA" id="ARBA00082327"/>
    </source>
</evidence>
<evidence type="ECO:0000256" key="18">
    <source>
        <dbReference type="ARBA" id="ARBA00023180"/>
    </source>
</evidence>
<dbReference type="GO" id="GO:0001503">
    <property type="term" value="P:ossification"/>
    <property type="evidence" value="ECO:0007669"/>
    <property type="project" value="UniProtKB-KW"/>
</dbReference>
<evidence type="ECO:0000256" key="16">
    <source>
        <dbReference type="ARBA" id="ARBA00023034"/>
    </source>
</evidence>
<evidence type="ECO:0000256" key="7">
    <source>
        <dbReference type="ARBA" id="ARBA00022553"/>
    </source>
</evidence>
<keyword evidence="15" id="KW-0653">Protein transport</keyword>
<dbReference type="OrthoDB" id="4062651at2759"/>
<dbReference type="InterPro" id="IPR011009">
    <property type="entry name" value="Kinase-like_dom_sf"/>
</dbReference>
<comment type="subcellular location">
    <subcellularLocation>
        <location evidence="1">Golgi apparatus</location>
    </subcellularLocation>
    <subcellularLocation>
        <location evidence="2">Secreted</location>
    </subcellularLocation>
</comment>
<feature type="signal peptide" evidence="25">
    <location>
        <begin position="1"/>
        <end position="24"/>
    </location>
</feature>
<keyword evidence="4" id="KW-0813">Transport</keyword>
<reference evidence="27" key="1">
    <citation type="submission" date="2025-08" db="UniProtKB">
        <authorList>
            <consortium name="Ensembl"/>
        </authorList>
    </citation>
    <scope>IDENTIFICATION</scope>
</reference>
<feature type="domain" description="Protein kinase" evidence="26">
    <location>
        <begin position="123"/>
        <end position="412"/>
    </location>
</feature>
<evidence type="ECO:0000256" key="21">
    <source>
        <dbReference type="ARBA" id="ARBA00078617"/>
    </source>
</evidence>
<dbReference type="GO" id="GO:0005794">
    <property type="term" value="C:Golgi apparatus"/>
    <property type="evidence" value="ECO:0007669"/>
    <property type="project" value="UniProtKB-SubCell"/>
</dbReference>
<evidence type="ECO:0000256" key="20">
    <source>
        <dbReference type="ARBA" id="ARBA00072258"/>
    </source>
</evidence>
<dbReference type="KEGG" id="pki:111852374"/>
<dbReference type="PROSITE" id="PS50011">
    <property type="entry name" value="PROTEIN_KINASE_DOM"/>
    <property type="match status" value="1"/>
</dbReference>
<evidence type="ECO:0000256" key="5">
    <source>
        <dbReference type="ARBA" id="ARBA00022473"/>
    </source>
</evidence>
<evidence type="ECO:0000256" key="17">
    <source>
        <dbReference type="ARBA" id="ARBA00023137"/>
    </source>
</evidence>
<sequence length="483" mass="53446">MPNLSIPLCATALLALIFTSVTFLKEDRHLRVKVRDLVSGNLDSYPDSRRNVLLKELSDRRRELLPYFTASEKDAFMGLPGGDVHRRSFSKKLAVARSEENGIHLGASNTNHNKIGCKELGYIKNVAFVGSGYTKAVFQGVLPEGLPVALKSVNEQGTDMKRCLEDFDDMKGCYELVSYKLMKEIVLLQRLDHPNIIKLHGHCQSGEREGSISAALEHGSPLQMIQLLQSPWEDRFRVCLGLVRLLSYLAHSPLGPVALLDFQPRQFVLVNGELKLTDLDDAAVGDPTCQTDSDCGLQFPLRNFSLPCSSDGVCQGLNERRNLYNAYRYFFTYLLPHQAPPTLRPLTEQIMNSTAELNGDVNGTLAAFENILHLYKSGLYLENLPSALVEDYVASRGMRSAGGESYRCWPSYQHQGCVLSVHSIAEAALVCSARSECGGFTINGQRTWTGRLLASFKSGFSDLVPDVNSAVYMRRAAASGFPL</sequence>
<evidence type="ECO:0000256" key="4">
    <source>
        <dbReference type="ARBA" id="ARBA00022448"/>
    </source>
</evidence>
<dbReference type="Gene3D" id="1.10.510.10">
    <property type="entry name" value="Transferase(Phosphotransferase) domain 1"/>
    <property type="match status" value="1"/>
</dbReference>
<evidence type="ECO:0000256" key="6">
    <source>
        <dbReference type="ARBA" id="ARBA00022525"/>
    </source>
</evidence>
<evidence type="ECO:0000256" key="15">
    <source>
        <dbReference type="ARBA" id="ARBA00022927"/>
    </source>
</evidence>
<keyword evidence="28" id="KW-1185">Reference proteome</keyword>
<reference evidence="27" key="2">
    <citation type="submission" date="2025-09" db="UniProtKB">
        <authorList>
            <consortium name="Ensembl"/>
        </authorList>
    </citation>
    <scope>IDENTIFICATION</scope>
</reference>
<evidence type="ECO:0000256" key="2">
    <source>
        <dbReference type="ARBA" id="ARBA00004613"/>
    </source>
</evidence>
<evidence type="ECO:0000256" key="19">
    <source>
        <dbReference type="ARBA" id="ARBA00051942"/>
    </source>
</evidence>
<dbReference type="InterPro" id="IPR000719">
    <property type="entry name" value="Prot_kinase_dom"/>
</dbReference>
<dbReference type="GO" id="GO:0001501">
    <property type="term" value="P:skeletal system development"/>
    <property type="evidence" value="ECO:0007669"/>
    <property type="project" value="TreeGrafter"/>
</dbReference>
<evidence type="ECO:0000259" key="26">
    <source>
        <dbReference type="PROSITE" id="PS50011"/>
    </source>
</evidence>
<evidence type="ECO:0000313" key="27">
    <source>
        <dbReference type="Ensembl" id="ENSPKIP00000006954.1"/>
    </source>
</evidence>
<dbReference type="SUPFAM" id="SSF56112">
    <property type="entry name" value="Protein kinase-like (PK-like)"/>
    <property type="match status" value="1"/>
</dbReference>
<dbReference type="GeneID" id="111852374"/>
<dbReference type="CTD" id="565254"/>
<accession>A0A3B3QM71</accession>
<dbReference type="PANTHER" id="PTHR46448:SF2">
    <property type="entry name" value="PROTEIN KINASE DOMAIN-CONTAINING PROTEIN"/>
    <property type="match status" value="1"/>
</dbReference>
<dbReference type="Ensembl" id="ENSPKIT00000030992.1">
    <property type="protein sequence ID" value="ENSPKIP00000006954.1"/>
    <property type="gene ID" value="ENSPKIG00000023036.1"/>
</dbReference>
<keyword evidence="7" id="KW-0597">Phosphoprotein</keyword>
<dbReference type="AlphaFoldDB" id="A0A3B3QM71"/>
<keyword evidence="5" id="KW-0217">Developmental protein</keyword>
<dbReference type="GO" id="GO:0005576">
    <property type="term" value="C:extracellular region"/>
    <property type="evidence" value="ECO:0007669"/>
    <property type="project" value="UniProtKB-SubCell"/>
</dbReference>